<dbReference type="PANTHER" id="PTHR32305">
    <property type="match status" value="1"/>
</dbReference>
<sequence length="135" mass="15882">KEFAESSWGRLRCKDKDYYLHDILGSVIGITDERGNQREEYCYDVWGNRYDRPRQRHDNHNSVGWNALSATLFGFNGKKFDPKVGLYDYGFRDYKPDINRWTTIDPIRSGKNWYAYVGSPEKLSFPVYTAIMTGF</sequence>
<organism evidence="1 2">
    <name type="scientific">Marispirochaeta aestuarii</name>
    <dbReference type="NCBI Taxonomy" id="1963862"/>
    <lineage>
        <taxon>Bacteria</taxon>
        <taxon>Pseudomonadati</taxon>
        <taxon>Spirochaetota</taxon>
        <taxon>Spirochaetia</taxon>
        <taxon>Spirochaetales</taxon>
        <taxon>Spirochaetaceae</taxon>
        <taxon>Marispirochaeta</taxon>
    </lineage>
</organism>
<dbReference type="AlphaFoldDB" id="A0A1Y1RTU2"/>
<dbReference type="NCBIfam" id="TIGR03696">
    <property type="entry name" value="Rhs_assc_core"/>
    <property type="match status" value="1"/>
</dbReference>
<dbReference type="EMBL" id="MWQY01000072">
    <property type="protein sequence ID" value="ORC26681.1"/>
    <property type="molecule type" value="Genomic_DNA"/>
</dbReference>
<evidence type="ECO:0008006" key="3">
    <source>
        <dbReference type="Google" id="ProtNLM"/>
    </source>
</evidence>
<dbReference type="RefSeq" id="WP_332891661.1">
    <property type="nucleotide sequence ID" value="NZ_MWQY01000072.1"/>
</dbReference>
<dbReference type="Gene3D" id="2.180.10.10">
    <property type="entry name" value="RHS repeat-associated core"/>
    <property type="match status" value="1"/>
</dbReference>
<dbReference type="PANTHER" id="PTHR32305:SF15">
    <property type="entry name" value="PROTEIN RHSA-RELATED"/>
    <property type="match status" value="1"/>
</dbReference>
<dbReference type="InterPro" id="IPR050708">
    <property type="entry name" value="T6SS_VgrG/RHS"/>
</dbReference>
<dbReference type="InterPro" id="IPR022385">
    <property type="entry name" value="Rhs_assc_core"/>
</dbReference>
<dbReference type="Proteomes" id="UP000192343">
    <property type="component" value="Unassembled WGS sequence"/>
</dbReference>
<gene>
    <name evidence="1" type="ORF">B4O97_19165</name>
</gene>
<keyword evidence="2" id="KW-1185">Reference proteome</keyword>
<protein>
    <recommendedName>
        <fullName evidence="3">Type IV secretion protein Rhs</fullName>
    </recommendedName>
</protein>
<name>A0A1Y1RTU2_9SPIO</name>
<proteinExistence type="predicted"/>
<feature type="non-terminal residue" evidence="1">
    <location>
        <position position="1"/>
    </location>
</feature>
<evidence type="ECO:0000313" key="2">
    <source>
        <dbReference type="Proteomes" id="UP000192343"/>
    </source>
</evidence>
<dbReference type="STRING" id="1963862.B4O97_19165"/>
<accession>A0A1Y1RTU2</accession>
<reference evidence="1 2" key="1">
    <citation type="submission" date="2017-03" db="EMBL/GenBank/DDBJ databases">
        <title>Draft Genome sequence of Marispirochaeta sp. strain JC444.</title>
        <authorList>
            <person name="Shivani Y."/>
            <person name="Subhash Y."/>
            <person name="Sasikala C."/>
            <person name="Ramana C."/>
        </authorList>
    </citation>
    <scope>NUCLEOTIDE SEQUENCE [LARGE SCALE GENOMIC DNA]</scope>
    <source>
        <strain evidence="1 2">JC444</strain>
    </source>
</reference>
<feature type="non-terminal residue" evidence="1">
    <location>
        <position position="135"/>
    </location>
</feature>
<evidence type="ECO:0000313" key="1">
    <source>
        <dbReference type="EMBL" id="ORC26681.1"/>
    </source>
</evidence>
<comment type="caution">
    <text evidence="1">The sequence shown here is derived from an EMBL/GenBank/DDBJ whole genome shotgun (WGS) entry which is preliminary data.</text>
</comment>